<keyword evidence="7" id="KW-0003">3Fe-4S</keyword>
<evidence type="ECO:0000256" key="4">
    <source>
        <dbReference type="ARBA" id="ARBA00022982"/>
    </source>
</evidence>
<protein>
    <recommendedName>
        <fullName evidence="8">Ferredoxin</fullName>
    </recommendedName>
</protein>
<dbReference type="EMBL" id="VIWY01000003">
    <property type="protein sequence ID" value="TWG21319.1"/>
    <property type="molecule type" value="Genomic_DNA"/>
</dbReference>
<evidence type="ECO:0000256" key="3">
    <source>
        <dbReference type="ARBA" id="ARBA00022723"/>
    </source>
</evidence>
<comment type="function">
    <text evidence="8">Ferredoxins are iron-sulfur proteins that transfer electrons in a wide variety of metabolic reactions.</text>
</comment>
<keyword evidence="2 8" id="KW-0813">Transport</keyword>
<dbReference type="SUPFAM" id="SSF54862">
    <property type="entry name" value="4Fe-4S ferredoxins"/>
    <property type="match status" value="1"/>
</dbReference>
<keyword evidence="10" id="KW-1185">Reference proteome</keyword>
<comment type="caution">
    <text evidence="9">The sequence shown here is derived from an EMBL/GenBank/DDBJ whole genome shotgun (WGS) entry which is preliminary data.</text>
</comment>
<dbReference type="Proteomes" id="UP000320239">
    <property type="component" value="Unassembled WGS sequence"/>
</dbReference>
<organism evidence="9 10">
    <name type="scientific">Actinoplanes teichomyceticus</name>
    <dbReference type="NCBI Taxonomy" id="1867"/>
    <lineage>
        <taxon>Bacteria</taxon>
        <taxon>Bacillati</taxon>
        <taxon>Actinomycetota</taxon>
        <taxon>Actinomycetes</taxon>
        <taxon>Micromonosporales</taxon>
        <taxon>Micromonosporaceae</taxon>
        <taxon>Actinoplanes</taxon>
    </lineage>
</organism>
<reference evidence="9 10" key="1">
    <citation type="submission" date="2019-06" db="EMBL/GenBank/DDBJ databases">
        <title>Sequencing the genomes of 1000 actinobacteria strains.</title>
        <authorList>
            <person name="Klenk H.-P."/>
        </authorList>
    </citation>
    <scope>NUCLEOTIDE SEQUENCE [LARGE SCALE GENOMIC DNA]</scope>
    <source>
        <strain evidence="9 10">DSM 43866</strain>
    </source>
</reference>
<dbReference type="GO" id="GO:0009055">
    <property type="term" value="F:electron transfer activity"/>
    <property type="evidence" value="ECO:0007669"/>
    <property type="project" value="UniProtKB-UniRule"/>
</dbReference>
<dbReference type="GO" id="GO:0051538">
    <property type="term" value="F:3 iron, 4 sulfur cluster binding"/>
    <property type="evidence" value="ECO:0007669"/>
    <property type="project" value="UniProtKB-KW"/>
</dbReference>
<proteinExistence type="predicted"/>
<evidence type="ECO:0000313" key="9">
    <source>
        <dbReference type="EMBL" id="TWG21319.1"/>
    </source>
</evidence>
<keyword evidence="5 8" id="KW-0408">Iron</keyword>
<sequence>MIVDRDRCIGAALCVLTAPRYFDQDDDGRVLARAADLPEPPEDVAALAIRLCPSGALR</sequence>
<dbReference type="RefSeq" id="WP_122979952.1">
    <property type="nucleotide sequence ID" value="NZ_BOMX01000150.1"/>
</dbReference>
<name>A0A561WBT8_ACTTI</name>
<dbReference type="PRINTS" id="PR00352">
    <property type="entry name" value="3FE4SFRDOXIN"/>
</dbReference>
<evidence type="ECO:0000256" key="1">
    <source>
        <dbReference type="ARBA" id="ARBA00001927"/>
    </source>
</evidence>
<evidence type="ECO:0000256" key="7">
    <source>
        <dbReference type="ARBA" id="ARBA00023291"/>
    </source>
</evidence>
<evidence type="ECO:0000256" key="2">
    <source>
        <dbReference type="ARBA" id="ARBA00022448"/>
    </source>
</evidence>
<dbReference type="InterPro" id="IPR051269">
    <property type="entry name" value="Fe-S_cluster_ET"/>
</dbReference>
<keyword evidence="4 8" id="KW-0249">Electron transport</keyword>
<dbReference type="OrthoDB" id="9803319at2"/>
<dbReference type="InterPro" id="IPR001080">
    <property type="entry name" value="3Fe4S_ferredoxin"/>
</dbReference>
<evidence type="ECO:0000256" key="5">
    <source>
        <dbReference type="ARBA" id="ARBA00023004"/>
    </source>
</evidence>
<gene>
    <name evidence="9" type="ORF">FHX34_103857</name>
</gene>
<dbReference type="PANTHER" id="PTHR36923:SF3">
    <property type="entry name" value="FERREDOXIN"/>
    <property type="match status" value="1"/>
</dbReference>
<evidence type="ECO:0000256" key="6">
    <source>
        <dbReference type="ARBA" id="ARBA00023014"/>
    </source>
</evidence>
<evidence type="ECO:0000313" key="10">
    <source>
        <dbReference type="Proteomes" id="UP000320239"/>
    </source>
</evidence>
<keyword evidence="3 8" id="KW-0479">Metal-binding</keyword>
<comment type="cofactor">
    <cofactor evidence="1">
        <name>[3Fe-4S] cluster</name>
        <dbReference type="ChEBI" id="CHEBI:21137"/>
    </cofactor>
</comment>
<dbReference type="AlphaFoldDB" id="A0A561WBT8"/>
<accession>A0A561WBT8</accession>
<dbReference type="PANTHER" id="PTHR36923">
    <property type="entry name" value="FERREDOXIN"/>
    <property type="match status" value="1"/>
</dbReference>
<evidence type="ECO:0000256" key="8">
    <source>
        <dbReference type="RuleBase" id="RU368020"/>
    </source>
</evidence>
<dbReference type="GO" id="GO:0005506">
    <property type="term" value="F:iron ion binding"/>
    <property type="evidence" value="ECO:0007669"/>
    <property type="project" value="UniProtKB-UniRule"/>
</dbReference>
<dbReference type="Pfam" id="PF13459">
    <property type="entry name" value="Fer4_15"/>
    <property type="match status" value="1"/>
</dbReference>
<dbReference type="Gene3D" id="3.30.70.20">
    <property type="match status" value="1"/>
</dbReference>
<keyword evidence="6 8" id="KW-0411">Iron-sulfur</keyword>